<gene>
    <name evidence="1" type="ORF">MFLO_12481</name>
</gene>
<sequence>MIEFFKTNEHSKIKQISHFEKKCWVKVTAPSEKEIHQLGSEYGIPRDYFLDALDTEERSRIEMERVEENFKHSLIIVDCPYASKDEMGYPMYETMPIGIILTPEVIITVSLKKSSCSRKYYNRKNRRL</sequence>
<evidence type="ECO:0000313" key="1">
    <source>
        <dbReference type="EMBL" id="EUJ28213.1"/>
    </source>
</evidence>
<comment type="caution">
    <text evidence="1">The sequence shown here is derived from an EMBL/GenBank/DDBJ whole genome shotgun (WGS) entry which is preliminary data.</text>
</comment>
<keyword evidence="2" id="KW-1185">Reference proteome</keyword>
<dbReference type="Pfam" id="PF01544">
    <property type="entry name" value="CorA"/>
    <property type="match status" value="1"/>
</dbReference>
<dbReference type="InterPro" id="IPR002523">
    <property type="entry name" value="MgTranspt_CorA/ZnTranspt_ZntB"/>
</dbReference>
<protein>
    <submittedName>
        <fullName evidence="1">Magnesium transporter CorA family protein</fullName>
    </submittedName>
</protein>
<reference evidence="1 2" key="1">
    <citation type="journal article" date="2014" name="Int. J. Syst. Evol. Microbiol.">
        <title>Listeria floridensis sp. nov., Listeria aquatica sp. nov., Listeria cornellensis sp. nov., Listeria riparia sp. nov. and Listeria grandensis sp. nov., from agricultural and natural environments.</title>
        <authorList>
            <person name="den Bakker H.C."/>
            <person name="Warchocki S."/>
            <person name="Wright E.M."/>
            <person name="Allred A.F."/>
            <person name="Ahlstrom C."/>
            <person name="Manuel C.S."/>
            <person name="Stasiewicz M.J."/>
            <person name="Burrell A."/>
            <person name="Roof S."/>
            <person name="Strawn L."/>
            <person name="Fortes E.D."/>
            <person name="Nightingale K.K."/>
            <person name="Kephart D."/>
            <person name="Wiedmann M."/>
        </authorList>
    </citation>
    <scope>NUCLEOTIDE SEQUENCE [LARGE SCALE GENOMIC DNA]</scope>
    <source>
        <strain evidence="1 2">FSL S10-1187</strain>
    </source>
</reference>
<proteinExistence type="predicted"/>
<evidence type="ECO:0000313" key="2">
    <source>
        <dbReference type="Proteomes" id="UP000019249"/>
    </source>
</evidence>
<organism evidence="1 2">
    <name type="scientific">Listeria floridensis FSL S10-1187</name>
    <dbReference type="NCBI Taxonomy" id="1265817"/>
    <lineage>
        <taxon>Bacteria</taxon>
        <taxon>Bacillati</taxon>
        <taxon>Bacillota</taxon>
        <taxon>Bacilli</taxon>
        <taxon>Bacillales</taxon>
        <taxon>Listeriaceae</taxon>
        <taxon>Listeria</taxon>
    </lineage>
</organism>
<dbReference type="SUPFAM" id="SSF143865">
    <property type="entry name" value="CorA soluble domain-like"/>
    <property type="match status" value="1"/>
</dbReference>
<dbReference type="Gene3D" id="3.30.460.20">
    <property type="entry name" value="CorA soluble domain-like"/>
    <property type="match status" value="1"/>
</dbReference>
<dbReference type="Proteomes" id="UP000019249">
    <property type="component" value="Unassembled WGS sequence"/>
</dbReference>
<dbReference type="EMBL" id="AODF01000029">
    <property type="protein sequence ID" value="EUJ28213.1"/>
    <property type="molecule type" value="Genomic_DNA"/>
</dbReference>
<dbReference type="PANTHER" id="PTHR47891">
    <property type="entry name" value="TRANSPORTER-RELATED"/>
    <property type="match status" value="1"/>
</dbReference>
<dbReference type="InterPro" id="IPR047199">
    <property type="entry name" value="CorA-like"/>
</dbReference>
<name>A0ABP3AY76_9LIST</name>
<dbReference type="PANTHER" id="PTHR47891:SF2">
    <property type="entry name" value="MAGNESIUM AND COBALT TRANSPORTER"/>
    <property type="match status" value="1"/>
</dbReference>
<dbReference type="InterPro" id="IPR045861">
    <property type="entry name" value="CorA_cytoplasmic_dom"/>
</dbReference>
<accession>A0ABP3AY76</accession>